<dbReference type="KEGG" id="apel:CA267_001395"/>
<keyword evidence="1" id="KW-0732">Signal</keyword>
<gene>
    <name evidence="2" type="ORF">CA267_001395</name>
</gene>
<dbReference type="EMBL" id="CP052766">
    <property type="protein sequence ID" value="QJR79542.1"/>
    <property type="molecule type" value="Genomic_DNA"/>
</dbReference>
<reference evidence="3" key="1">
    <citation type="submission" date="2014-12" db="EMBL/GenBank/DDBJ databases">
        <title>Complete genome sequence of a multi-drug resistant Klebsiella pneumoniae.</title>
        <authorList>
            <person name="Hua X."/>
            <person name="Chen Q."/>
            <person name="Li X."/>
            <person name="Feng Y."/>
            <person name="Ruan Z."/>
            <person name="Yu Y."/>
        </authorList>
    </citation>
    <scope>NUCLEOTIDE SEQUENCE [LARGE SCALE GENOMIC DNA]</scope>
    <source>
        <strain evidence="3">5.12</strain>
    </source>
</reference>
<dbReference type="PROSITE" id="PS51257">
    <property type="entry name" value="PROKAR_LIPOPROTEIN"/>
    <property type="match status" value="1"/>
</dbReference>
<keyword evidence="3" id="KW-1185">Reference proteome</keyword>
<proteinExistence type="predicted"/>
<feature type="chain" id="PRO_5028943431" evidence="1">
    <location>
        <begin position="18"/>
        <end position="84"/>
    </location>
</feature>
<evidence type="ECO:0000256" key="1">
    <source>
        <dbReference type="SAM" id="SignalP"/>
    </source>
</evidence>
<evidence type="ECO:0000313" key="3">
    <source>
        <dbReference type="Proteomes" id="UP000219285"/>
    </source>
</evidence>
<dbReference type="OrthoDB" id="5422169at2"/>
<reference evidence="2 3" key="2">
    <citation type="submission" date="2020-04" db="EMBL/GenBank/DDBJ databases">
        <title>Complete genome sequence of Alteromonas pelagimontana 5.12T.</title>
        <authorList>
            <person name="Sinha R.K."/>
            <person name="Krishnan K.P."/>
            <person name="Kurian J.P."/>
        </authorList>
    </citation>
    <scope>NUCLEOTIDE SEQUENCE [LARGE SCALE GENOMIC DNA]</scope>
    <source>
        <strain evidence="2 3">5.12</strain>
    </source>
</reference>
<accession>A0A6M4M8M0</accession>
<name>A0A6M4M8M0_9ALTE</name>
<dbReference type="RefSeq" id="WP_075609128.1">
    <property type="nucleotide sequence ID" value="NZ_CP052766.1"/>
</dbReference>
<protein>
    <submittedName>
        <fullName evidence="2">DUF3862 domain-containing protein</fullName>
    </submittedName>
</protein>
<dbReference type="AlphaFoldDB" id="A0A6M4M8M0"/>
<dbReference type="Gene3D" id="3.10.450.730">
    <property type="entry name" value="BLIP domain"/>
    <property type="match status" value="1"/>
</dbReference>
<feature type="signal peptide" evidence="1">
    <location>
        <begin position="1"/>
        <end position="17"/>
    </location>
</feature>
<evidence type="ECO:0000313" key="2">
    <source>
        <dbReference type="EMBL" id="QJR79542.1"/>
    </source>
</evidence>
<organism evidence="2 3">
    <name type="scientific">Alteromonas pelagimontana</name>
    <dbReference type="NCBI Taxonomy" id="1858656"/>
    <lineage>
        <taxon>Bacteria</taxon>
        <taxon>Pseudomonadati</taxon>
        <taxon>Pseudomonadota</taxon>
        <taxon>Gammaproteobacteria</taxon>
        <taxon>Alteromonadales</taxon>
        <taxon>Alteromonadaceae</taxon>
        <taxon>Alteromonas/Salinimonas group</taxon>
        <taxon>Alteromonas</taxon>
    </lineage>
</organism>
<dbReference type="Proteomes" id="UP000219285">
    <property type="component" value="Chromosome"/>
</dbReference>
<sequence>MKCKVLGCVLMALLVTACSKVSKENYEKLDAGMTQQQVEDVLGSADNCKKTLGTLSCVWGQESEKHIKVMFMADKAVTFSYEGL</sequence>